<organism evidence="2 3">
    <name type="scientific">Microvirga guangxiensis</name>
    <dbReference type="NCBI Taxonomy" id="549386"/>
    <lineage>
        <taxon>Bacteria</taxon>
        <taxon>Pseudomonadati</taxon>
        <taxon>Pseudomonadota</taxon>
        <taxon>Alphaproteobacteria</taxon>
        <taxon>Hyphomicrobiales</taxon>
        <taxon>Methylobacteriaceae</taxon>
        <taxon>Microvirga</taxon>
    </lineage>
</organism>
<accession>A0A1G5IW64</accession>
<evidence type="ECO:0000313" key="2">
    <source>
        <dbReference type="EMBL" id="SCY79960.1"/>
    </source>
</evidence>
<keyword evidence="3" id="KW-1185">Reference proteome</keyword>
<reference evidence="2 3" key="1">
    <citation type="submission" date="2016-10" db="EMBL/GenBank/DDBJ databases">
        <authorList>
            <person name="de Groot N.N."/>
        </authorList>
    </citation>
    <scope>NUCLEOTIDE SEQUENCE [LARGE SCALE GENOMIC DNA]</scope>
    <source>
        <strain evidence="2 3">CGMCC 1.7666</strain>
    </source>
</reference>
<name>A0A1G5IW64_9HYPH</name>
<keyword evidence="1" id="KW-1133">Transmembrane helix</keyword>
<dbReference type="EMBL" id="FMVJ01000006">
    <property type="protein sequence ID" value="SCY79960.1"/>
    <property type="molecule type" value="Genomic_DNA"/>
</dbReference>
<keyword evidence="1" id="KW-0812">Transmembrane</keyword>
<protein>
    <recommendedName>
        <fullName evidence="4">DUF2842 domain-containing protein</fullName>
    </recommendedName>
</protein>
<keyword evidence="1" id="KW-0472">Membrane</keyword>
<dbReference type="InterPro" id="IPR021265">
    <property type="entry name" value="DUF2842"/>
</dbReference>
<gene>
    <name evidence="2" type="ORF">SAMN02927923_02335</name>
</gene>
<evidence type="ECO:0000313" key="3">
    <source>
        <dbReference type="Proteomes" id="UP000199569"/>
    </source>
</evidence>
<dbReference type="Proteomes" id="UP000199569">
    <property type="component" value="Unassembled WGS sequence"/>
</dbReference>
<dbReference type="Pfam" id="PF11003">
    <property type="entry name" value="DUF2842"/>
    <property type="match status" value="1"/>
</dbReference>
<evidence type="ECO:0008006" key="4">
    <source>
        <dbReference type="Google" id="ProtNLM"/>
    </source>
</evidence>
<dbReference type="AlphaFoldDB" id="A0A1G5IW64"/>
<sequence length="87" mass="9689">MPVTHRHACGGDEKGLIMGMRVRKLIGTVVMLVFITTYALFAMAVAEGRITEAPKLVQTLAYIVLGLIWIVPLMPLIRWMAKPDKQP</sequence>
<dbReference type="STRING" id="549386.SAMN02927923_02335"/>
<feature type="transmembrane region" description="Helical" evidence="1">
    <location>
        <begin position="25"/>
        <end position="44"/>
    </location>
</feature>
<evidence type="ECO:0000256" key="1">
    <source>
        <dbReference type="SAM" id="Phobius"/>
    </source>
</evidence>
<feature type="transmembrane region" description="Helical" evidence="1">
    <location>
        <begin position="56"/>
        <end position="77"/>
    </location>
</feature>
<proteinExistence type="predicted"/>